<feature type="compositionally biased region" description="Acidic residues" evidence="10">
    <location>
        <begin position="165"/>
        <end position="174"/>
    </location>
</feature>
<feature type="signal peptide" evidence="12">
    <location>
        <begin position="1"/>
        <end position="21"/>
    </location>
</feature>
<evidence type="ECO:0000256" key="10">
    <source>
        <dbReference type="SAM" id="MobiDB-lite"/>
    </source>
</evidence>
<dbReference type="AlphaFoldDB" id="E9GI95"/>
<evidence type="ECO:0000256" key="4">
    <source>
        <dbReference type="ARBA" id="ARBA00022974"/>
    </source>
</evidence>
<dbReference type="EMBL" id="GL732546">
    <property type="protein sequence ID" value="EFX80810.1"/>
    <property type="molecule type" value="Genomic_DNA"/>
</dbReference>
<keyword evidence="3 9" id="KW-0812">Transmembrane</keyword>
<dbReference type="Proteomes" id="UP000000305">
    <property type="component" value="Unassembled WGS sequence"/>
</dbReference>
<evidence type="ECO:0000256" key="6">
    <source>
        <dbReference type="ARBA" id="ARBA00023136"/>
    </source>
</evidence>
<feature type="transmembrane region" description="Helical" evidence="11">
    <location>
        <begin position="323"/>
        <end position="347"/>
    </location>
</feature>
<feature type="region of interest" description="Disordered" evidence="10">
    <location>
        <begin position="358"/>
        <end position="381"/>
    </location>
</feature>
<dbReference type="STRING" id="6669.E9GI95"/>
<keyword evidence="8 9" id="KW-0357">Heparan sulfate</keyword>
<reference evidence="14 15" key="1">
    <citation type="journal article" date="2011" name="Science">
        <title>The ecoresponsive genome of Daphnia pulex.</title>
        <authorList>
            <person name="Colbourne J.K."/>
            <person name="Pfrender M.E."/>
            <person name="Gilbert D."/>
            <person name="Thomas W.K."/>
            <person name="Tucker A."/>
            <person name="Oakley T.H."/>
            <person name="Tokishita S."/>
            <person name="Aerts A."/>
            <person name="Arnold G.J."/>
            <person name="Basu M.K."/>
            <person name="Bauer D.J."/>
            <person name="Caceres C.E."/>
            <person name="Carmel L."/>
            <person name="Casola C."/>
            <person name="Choi J.H."/>
            <person name="Detter J.C."/>
            <person name="Dong Q."/>
            <person name="Dusheyko S."/>
            <person name="Eads B.D."/>
            <person name="Frohlich T."/>
            <person name="Geiler-Samerotte K.A."/>
            <person name="Gerlach D."/>
            <person name="Hatcher P."/>
            <person name="Jogdeo S."/>
            <person name="Krijgsveld J."/>
            <person name="Kriventseva E.V."/>
            <person name="Kultz D."/>
            <person name="Laforsch C."/>
            <person name="Lindquist E."/>
            <person name="Lopez J."/>
            <person name="Manak J.R."/>
            <person name="Muller J."/>
            <person name="Pangilinan J."/>
            <person name="Patwardhan R.P."/>
            <person name="Pitluck S."/>
            <person name="Pritham E.J."/>
            <person name="Rechtsteiner A."/>
            <person name="Rho M."/>
            <person name="Rogozin I.B."/>
            <person name="Sakarya O."/>
            <person name="Salamov A."/>
            <person name="Schaack S."/>
            <person name="Shapiro H."/>
            <person name="Shiga Y."/>
            <person name="Skalitzky C."/>
            <person name="Smith Z."/>
            <person name="Souvorov A."/>
            <person name="Sung W."/>
            <person name="Tang Z."/>
            <person name="Tsuchiya D."/>
            <person name="Tu H."/>
            <person name="Vos H."/>
            <person name="Wang M."/>
            <person name="Wolf Y.I."/>
            <person name="Yamagata H."/>
            <person name="Yamada T."/>
            <person name="Ye Y."/>
            <person name="Shaw J.R."/>
            <person name="Andrews J."/>
            <person name="Crease T.J."/>
            <person name="Tang H."/>
            <person name="Lucas S.M."/>
            <person name="Robertson H.M."/>
            <person name="Bork P."/>
            <person name="Koonin E.V."/>
            <person name="Zdobnov E.M."/>
            <person name="Grigoriev I.V."/>
            <person name="Lynch M."/>
            <person name="Boore J.L."/>
        </authorList>
    </citation>
    <scope>NUCLEOTIDE SEQUENCE [LARGE SCALE GENOMIC DNA]</scope>
</reference>
<evidence type="ECO:0000259" key="13">
    <source>
        <dbReference type="SMART" id="SM00294"/>
    </source>
</evidence>
<dbReference type="PANTHER" id="PTHR10915:SF1">
    <property type="entry name" value="SYNDECAN"/>
    <property type="match status" value="1"/>
</dbReference>
<feature type="compositionally biased region" description="Low complexity" evidence="10">
    <location>
        <begin position="365"/>
        <end position="374"/>
    </location>
</feature>
<keyword evidence="4 9" id="KW-0654">Proteoglycan</keyword>
<dbReference type="eggNOG" id="ENOG502S3JC">
    <property type="taxonomic scope" value="Eukaryota"/>
</dbReference>
<dbReference type="PROSITE" id="PS00964">
    <property type="entry name" value="SYNDECAN"/>
    <property type="match status" value="1"/>
</dbReference>
<feature type="compositionally biased region" description="Low complexity" evidence="10">
    <location>
        <begin position="143"/>
        <end position="155"/>
    </location>
</feature>
<feature type="chain" id="PRO_5003237077" description="Syndecan" evidence="12">
    <location>
        <begin position="22"/>
        <end position="381"/>
    </location>
</feature>
<dbReference type="HOGENOM" id="CLU_726196_0_0_1"/>
<dbReference type="GO" id="GO:0016477">
    <property type="term" value="P:cell migration"/>
    <property type="evidence" value="ECO:0000318"/>
    <property type="project" value="GO_Central"/>
</dbReference>
<feature type="compositionally biased region" description="Acidic residues" evidence="10">
    <location>
        <begin position="188"/>
        <end position="208"/>
    </location>
</feature>
<evidence type="ECO:0000256" key="5">
    <source>
        <dbReference type="ARBA" id="ARBA00022989"/>
    </source>
</evidence>
<protein>
    <recommendedName>
        <fullName evidence="9">Syndecan</fullName>
    </recommendedName>
</protein>
<evidence type="ECO:0000256" key="11">
    <source>
        <dbReference type="SAM" id="Phobius"/>
    </source>
</evidence>
<evidence type="ECO:0000256" key="2">
    <source>
        <dbReference type="ARBA" id="ARBA00005343"/>
    </source>
</evidence>
<sequence>MNPRIHMAIFIAFLAAHSVSSNINSASSVAKQQQVSGLNLKALDDLYIDDEGDDDIQLADEASGLGPLKPALGVEDEEEEEEEEEDEEEVDEYDDNPAPVEAAKKAKDAGTTATATTNSGGGSSNNNMTAGIISSSDYKDDVVAPPKVSPVAASPTMGKPPAPAVEDDEDDENFDGSGGSGAGTGSNVDDENEDEDDYDDTVTDEEGGGIDLGSVITEPAPKTTMKPEKKPEVVVVAPPTAPSSPTKAPKETTQAPSSPPPLSGGRDENQVPAEPMTTPVPGPVDPSQGSGGSMDGNRGHNDVQILDHKPDERQASFFAQPGILAAVIGGAVVGLLCAILLVMFIVYRMRKKDEGSYVLDEPKRNSPNSNPYNKNSREFYA</sequence>
<feature type="compositionally biased region" description="Acidic residues" evidence="10">
    <location>
        <begin position="74"/>
        <end position="95"/>
    </location>
</feature>
<dbReference type="InterPro" id="IPR003585">
    <property type="entry name" value="Neurexin-like"/>
</dbReference>
<dbReference type="InterPro" id="IPR027789">
    <property type="entry name" value="Syndecan/Neurexin_dom"/>
</dbReference>
<evidence type="ECO:0000313" key="14">
    <source>
        <dbReference type="EMBL" id="EFX80810.1"/>
    </source>
</evidence>
<feature type="compositionally biased region" description="Low complexity" evidence="10">
    <location>
        <begin position="109"/>
        <end position="131"/>
    </location>
</feature>
<evidence type="ECO:0000256" key="1">
    <source>
        <dbReference type="ARBA" id="ARBA00004479"/>
    </source>
</evidence>
<dbReference type="InterPro" id="IPR001050">
    <property type="entry name" value="Syndecan"/>
</dbReference>
<dbReference type="Pfam" id="PF01034">
    <property type="entry name" value="Syndecan"/>
    <property type="match status" value="1"/>
</dbReference>
<dbReference type="GO" id="GO:0016020">
    <property type="term" value="C:membrane"/>
    <property type="evidence" value="ECO:0007669"/>
    <property type="project" value="UniProtKB-SubCell"/>
</dbReference>
<feature type="compositionally biased region" description="Low complexity" evidence="10">
    <location>
        <begin position="233"/>
        <end position="247"/>
    </location>
</feature>
<comment type="similarity">
    <text evidence="2 9">Belongs to the syndecan proteoglycan family.</text>
</comment>
<comment type="subcellular location">
    <subcellularLocation>
        <location evidence="1 9">Membrane</location>
        <topology evidence="1 9">Single-pass type I membrane protein</topology>
    </subcellularLocation>
</comment>
<dbReference type="KEGG" id="dpx:DAPPUDRAFT_303904"/>
<name>E9GI95_DAPPU</name>
<dbReference type="InParanoid" id="E9GI95"/>
<evidence type="ECO:0000256" key="12">
    <source>
        <dbReference type="SAM" id="SignalP"/>
    </source>
</evidence>
<keyword evidence="12" id="KW-0732">Signal</keyword>
<gene>
    <name evidence="14" type="ORF">DAPPUDRAFT_303904</name>
</gene>
<dbReference type="PANTHER" id="PTHR10915">
    <property type="entry name" value="SYNDECAN"/>
    <property type="match status" value="1"/>
</dbReference>
<dbReference type="InterPro" id="IPR030479">
    <property type="entry name" value="Syndecan_CS"/>
</dbReference>
<evidence type="ECO:0000256" key="8">
    <source>
        <dbReference type="ARBA" id="ARBA00023207"/>
    </source>
</evidence>
<keyword evidence="7 9" id="KW-0325">Glycoprotein</keyword>
<evidence type="ECO:0000256" key="7">
    <source>
        <dbReference type="ARBA" id="ARBA00023180"/>
    </source>
</evidence>
<accession>E9GI95</accession>
<proteinExistence type="inferred from homology"/>
<organism evidence="14 15">
    <name type="scientific">Daphnia pulex</name>
    <name type="common">Water flea</name>
    <dbReference type="NCBI Taxonomy" id="6669"/>
    <lineage>
        <taxon>Eukaryota</taxon>
        <taxon>Metazoa</taxon>
        <taxon>Ecdysozoa</taxon>
        <taxon>Arthropoda</taxon>
        <taxon>Crustacea</taxon>
        <taxon>Branchiopoda</taxon>
        <taxon>Diplostraca</taxon>
        <taxon>Cladocera</taxon>
        <taxon>Anomopoda</taxon>
        <taxon>Daphniidae</taxon>
        <taxon>Daphnia</taxon>
    </lineage>
</organism>
<feature type="domain" description="Neurexin/syndecan/glycophorin C" evidence="13">
    <location>
        <begin position="346"/>
        <end position="364"/>
    </location>
</feature>
<dbReference type="OMA" id="PRIHMAI"/>
<keyword evidence="6 11" id="KW-0472">Membrane</keyword>
<evidence type="ECO:0000313" key="15">
    <source>
        <dbReference type="Proteomes" id="UP000000305"/>
    </source>
</evidence>
<keyword evidence="15" id="KW-1185">Reference proteome</keyword>
<feature type="region of interest" description="Disordered" evidence="10">
    <location>
        <begin position="57"/>
        <end position="304"/>
    </location>
</feature>
<comment type="function">
    <text evidence="9">Cell surface proteoglycan.</text>
</comment>
<evidence type="ECO:0000256" key="3">
    <source>
        <dbReference type="ARBA" id="ARBA00022692"/>
    </source>
</evidence>
<dbReference type="GO" id="GO:0009986">
    <property type="term" value="C:cell surface"/>
    <property type="evidence" value="ECO:0000318"/>
    <property type="project" value="GO_Central"/>
</dbReference>
<dbReference type="OrthoDB" id="10044468at2759"/>
<dbReference type="SMART" id="SM00294">
    <property type="entry name" value="4.1m"/>
    <property type="match status" value="1"/>
</dbReference>
<evidence type="ECO:0000256" key="9">
    <source>
        <dbReference type="RuleBase" id="RU000649"/>
    </source>
</evidence>
<keyword evidence="5 11" id="KW-1133">Transmembrane helix</keyword>